<comment type="caution">
    <text evidence="3">The sequence shown here is derived from an EMBL/GenBank/DDBJ whole genome shotgun (WGS) entry which is preliminary data.</text>
</comment>
<evidence type="ECO:0000313" key="4">
    <source>
        <dbReference type="Proteomes" id="UP001186944"/>
    </source>
</evidence>
<keyword evidence="4" id="KW-1185">Reference proteome</keyword>
<proteinExistence type="predicted"/>
<dbReference type="InterPro" id="IPR026913">
    <property type="entry name" value="METTL24"/>
</dbReference>
<keyword evidence="1" id="KW-0472">Membrane</keyword>
<dbReference type="Gene3D" id="3.40.50.150">
    <property type="entry name" value="Vaccinia Virus protein VP39"/>
    <property type="match status" value="1"/>
</dbReference>
<feature type="domain" description="Methyltransferase" evidence="2">
    <location>
        <begin position="296"/>
        <end position="447"/>
    </location>
</feature>
<organism evidence="3 4">
    <name type="scientific">Pinctada imbricata</name>
    <name type="common">Atlantic pearl-oyster</name>
    <name type="synonym">Pinctada martensii</name>
    <dbReference type="NCBI Taxonomy" id="66713"/>
    <lineage>
        <taxon>Eukaryota</taxon>
        <taxon>Metazoa</taxon>
        <taxon>Spiralia</taxon>
        <taxon>Lophotrochozoa</taxon>
        <taxon>Mollusca</taxon>
        <taxon>Bivalvia</taxon>
        <taxon>Autobranchia</taxon>
        <taxon>Pteriomorphia</taxon>
        <taxon>Pterioida</taxon>
        <taxon>Pterioidea</taxon>
        <taxon>Pteriidae</taxon>
        <taxon>Pinctada</taxon>
    </lineage>
</organism>
<dbReference type="Proteomes" id="UP001186944">
    <property type="component" value="Unassembled WGS sequence"/>
</dbReference>
<evidence type="ECO:0000313" key="3">
    <source>
        <dbReference type="EMBL" id="KAK3086129.1"/>
    </source>
</evidence>
<keyword evidence="1" id="KW-0812">Transmembrane</keyword>
<sequence>MRFINKISALFMTVIGLNMCVYIGIIIIYDTIFSNTRCKIQTEINTVFHNGDQGKEIIGIPSEEILRNLNLEQLYLWYQRYVTTLQTFCALPKRFGSTAYGGFRICADEKFAVELGCAIHSYNFTLSALFESQVKAKYNCTIQNHGYLPYFTTAELMKRIYASDHQSILILRIDHNDFVYLCYLFYNIRNMNIRQLILEIHYHRRDETKERYMNLLAALRALRRSDCVIYWYERNWEFHSRTDPTRTNCFTVNFICSAKAVLKYRSLLDPTNVLIDQMDKASNEKIVSKYFNRHQTFCKQVRRMGKIIDGGWDICNDTQYRPKTPCLVYSFGINDDFSFDEAMEKYYGCDVYSFDPSMNIGNHNHSKNVHFYQIGLGDKEKEIFVEQTNSTWKFKTLKTIIKELGHTNRRIDILKMDIEGDEKESLPQMMASGALRNVSQLCLEFHSFYEIATIKKLYQFGFRIFWSHQNPLSPLYFQNETFSHGNEVSFVNTNIS</sequence>
<dbReference type="PANTHER" id="PTHR32026:SF10">
    <property type="entry name" value="METHYLTRANSFERASE-LIKE PROTEIN 24-RELATED"/>
    <property type="match status" value="1"/>
</dbReference>
<dbReference type="PANTHER" id="PTHR32026">
    <property type="entry name" value="METHYLTRANSFERASE-LIKE PROTEIN 24"/>
    <property type="match status" value="1"/>
</dbReference>
<gene>
    <name evidence="3" type="ORF">FSP39_013950</name>
</gene>
<evidence type="ECO:0000256" key="1">
    <source>
        <dbReference type="SAM" id="Phobius"/>
    </source>
</evidence>
<dbReference type="Pfam" id="PF13383">
    <property type="entry name" value="Methyltransf_22"/>
    <property type="match status" value="1"/>
</dbReference>
<dbReference type="InterPro" id="IPR025714">
    <property type="entry name" value="Methyltranfer_dom"/>
</dbReference>
<reference evidence="3" key="1">
    <citation type="submission" date="2019-08" db="EMBL/GenBank/DDBJ databases">
        <title>The improved chromosome-level genome for the pearl oyster Pinctada fucata martensii using PacBio sequencing and Hi-C.</title>
        <authorList>
            <person name="Zheng Z."/>
        </authorList>
    </citation>
    <scope>NUCLEOTIDE SEQUENCE</scope>
    <source>
        <strain evidence="3">ZZ-2019</strain>
        <tissue evidence="3">Adductor muscle</tissue>
    </source>
</reference>
<dbReference type="AlphaFoldDB" id="A0AA89BM11"/>
<protein>
    <recommendedName>
        <fullName evidence="2">Methyltransferase domain-containing protein</fullName>
    </recommendedName>
</protein>
<name>A0AA89BM11_PINIB</name>
<dbReference type="InterPro" id="IPR029063">
    <property type="entry name" value="SAM-dependent_MTases_sf"/>
</dbReference>
<dbReference type="EMBL" id="VSWD01000012">
    <property type="protein sequence ID" value="KAK3086129.1"/>
    <property type="molecule type" value="Genomic_DNA"/>
</dbReference>
<accession>A0AA89BM11</accession>
<evidence type="ECO:0000259" key="2">
    <source>
        <dbReference type="Pfam" id="PF13383"/>
    </source>
</evidence>
<feature type="transmembrane region" description="Helical" evidence="1">
    <location>
        <begin position="7"/>
        <end position="29"/>
    </location>
</feature>
<dbReference type="SUPFAM" id="SSF53335">
    <property type="entry name" value="S-adenosyl-L-methionine-dependent methyltransferases"/>
    <property type="match status" value="1"/>
</dbReference>
<keyword evidence="1" id="KW-1133">Transmembrane helix</keyword>